<evidence type="ECO:0000313" key="3">
    <source>
        <dbReference type="EMBL" id="KAL0851222.1"/>
    </source>
</evidence>
<dbReference type="InterPro" id="IPR004911">
    <property type="entry name" value="Interferon-induced_GILT"/>
</dbReference>
<dbReference type="Proteomes" id="UP001549921">
    <property type="component" value="Unassembled WGS sequence"/>
</dbReference>
<dbReference type="EMBL" id="JBEUOH010000002">
    <property type="protein sequence ID" value="KAL0901583.1"/>
    <property type="molecule type" value="Genomic_DNA"/>
</dbReference>
<dbReference type="PANTHER" id="PTHR13234:SF71">
    <property type="entry name" value="GAMMA-INTERFERON-INDUCIBLE LYSOSOMAL THIOL REDUCTASE-LIKE PROTEIN"/>
    <property type="match status" value="1"/>
</dbReference>
<sequence length="232" mass="26145">MAFYTCNRYRLLVLVLLGLIIWQIIQLLPKNRVQLSEDIVELEDDRFNKHKKDKVKVRVYYEALCPDSKHFFIKHLAPVTEKLSEFLDITLVPYGKATTKEKKGQYIFNCQHGEEECYANKIHACAIAAVGNMTLSVKITECMIIDNLDADAALERCAKDLKIDPASISSCASQEQGSALLKKHGDDTHIINPSFIPTITLNGSKDNQPAILKNFLLEVCKLIDMPLPPPCL</sequence>
<reference evidence="5 6" key="1">
    <citation type="submission" date="2024-06" db="EMBL/GenBank/DDBJ databases">
        <title>A chromosome-level genome assembly of beet webworm, Loxostege sticticalis.</title>
        <authorList>
            <person name="Zhang Y."/>
        </authorList>
    </citation>
    <scope>NUCLEOTIDE SEQUENCE [LARGE SCALE GENOMIC DNA]</scope>
    <source>
        <strain evidence="4">AQ026</strain>
        <strain evidence="3">AQ028</strain>
        <tissue evidence="3">Male pupae</tissue>
        <tissue evidence="4">Whole body</tissue>
    </source>
</reference>
<keyword evidence="2" id="KW-0325">Glycoprotein</keyword>
<dbReference type="Proteomes" id="UP001549920">
    <property type="component" value="Unassembled WGS sequence"/>
</dbReference>
<dbReference type="AlphaFoldDB" id="A0ABD0TPE6"/>
<dbReference type="Pfam" id="PF03227">
    <property type="entry name" value="GILT"/>
    <property type="match status" value="1"/>
</dbReference>
<gene>
    <name evidence="4" type="ORF">ABMA27_006804</name>
    <name evidence="3" type="ORF">ABMA28_007066</name>
</gene>
<name>A0ABD0TPE6_LOXSC</name>
<dbReference type="EMBL" id="JBEDNZ010000002">
    <property type="protein sequence ID" value="KAL0851222.1"/>
    <property type="molecule type" value="Genomic_DNA"/>
</dbReference>
<keyword evidence="5" id="KW-1185">Reference proteome</keyword>
<accession>A0ABD0TPE6</accession>
<evidence type="ECO:0000313" key="4">
    <source>
        <dbReference type="EMBL" id="KAL0901583.1"/>
    </source>
</evidence>
<dbReference type="Gene3D" id="3.40.30.10">
    <property type="entry name" value="Glutaredoxin"/>
    <property type="match status" value="1"/>
</dbReference>
<comment type="similarity">
    <text evidence="1">Belongs to the GILT family.</text>
</comment>
<evidence type="ECO:0000313" key="5">
    <source>
        <dbReference type="Proteomes" id="UP001549920"/>
    </source>
</evidence>
<comment type="caution">
    <text evidence="3">The sequence shown here is derived from an EMBL/GenBank/DDBJ whole genome shotgun (WGS) entry which is preliminary data.</text>
</comment>
<dbReference type="PANTHER" id="PTHR13234">
    <property type="entry name" value="GAMMA-INTERFERON INDUCIBLE LYSOSOMAL THIOL REDUCTASE GILT"/>
    <property type="match status" value="1"/>
</dbReference>
<organism evidence="3 6">
    <name type="scientific">Loxostege sticticalis</name>
    <name type="common">Beet webworm moth</name>
    <dbReference type="NCBI Taxonomy" id="481309"/>
    <lineage>
        <taxon>Eukaryota</taxon>
        <taxon>Metazoa</taxon>
        <taxon>Ecdysozoa</taxon>
        <taxon>Arthropoda</taxon>
        <taxon>Hexapoda</taxon>
        <taxon>Insecta</taxon>
        <taxon>Pterygota</taxon>
        <taxon>Neoptera</taxon>
        <taxon>Endopterygota</taxon>
        <taxon>Lepidoptera</taxon>
        <taxon>Glossata</taxon>
        <taxon>Ditrysia</taxon>
        <taxon>Pyraloidea</taxon>
        <taxon>Crambidae</taxon>
        <taxon>Pyraustinae</taxon>
        <taxon>Loxostege</taxon>
    </lineage>
</organism>
<evidence type="ECO:0000256" key="2">
    <source>
        <dbReference type="ARBA" id="ARBA00023180"/>
    </source>
</evidence>
<proteinExistence type="inferred from homology"/>
<evidence type="ECO:0000256" key="1">
    <source>
        <dbReference type="ARBA" id="ARBA00005679"/>
    </source>
</evidence>
<evidence type="ECO:0000313" key="6">
    <source>
        <dbReference type="Proteomes" id="UP001549921"/>
    </source>
</evidence>
<protein>
    <submittedName>
        <fullName evidence="3">Uncharacterized protein</fullName>
    </submittedName>
</protein>